<name>A0A7S2AE41_9DINO</name>
<dbReference type="EMBL" id="HBGQ01003758">
    <property type="protein sequence ID" value="CAD9365485.1"/>
    <property type="molecule type" value="Transcribed_RNA"/>
</dbReference>
<dbReference type="InterPro" id="IPR000719">
    <property type="entry name" value="Prot_kinase_dom"/>
</dbReference>
<dbReference type="Gene3D" id="1.10.510.10">
    <property type="entry name" value="Transferase(Phosphotransferase) domain 1"/>
    <property type="match status" value="1"/>
</dbReference>
<evidence type="ECO:0000313" key="3">
    <source>
        <dbReference type="EMBL" id="CAD9365485.1"/>
    </source>
</evidence>
<dbReference type="InterPro" id="IPR011009">
    <property type="entry name" value="Kinase-like_dom_sf"/>
</dbReference>
<dbReference type="SUPFAM" id="SSF56112">
    <property type="entry name" value="Protein kinase-like (PK-like)"/>
    <property type="match status" value="1"/>
</dbReference>
<dbReference type="SMART" id="SM00220">
    <property type="entry name" value="S_TKc"/>
    <property type="match status" value="1"/>
</dbReference>
<evidence type="ECO:0000259" key="2">
    <source>
        <dbReference type="PROSITE" id="PS50011"/>
    </source>
</evidence>
<dbReference type="GO" id="GO:0004672">
    <property type="term" value="F:protein kinase activity"/>
    <property type="evidence" value="ECO:0007669"/>
    <property type="project" value="InterPro"/>
</dbReference>
<gene>
    <name evidence="3" type="ORF">AAND1436_LOCUS1943</name>
</gene>
<dbReference type="InterPro" id="IPR050235">
    <property type="entry name" value="CK1_Ser-Thr_kinase"/>
</dbReference>
<accession>A0A7S2AE41</accession>
<sequence>MLFGWCRAPSGHSGSLFPAWSCTDVQQQEIEEAAPDTNEEVQAPKQPCLDEPLNIAGHWQLFEPLKLGSVTDVQLVVNTQTEEEAVLRTEDKDSEIGGLEREAYLLRKASKCGGKTGLATFFHFGVEADRHVLVTQLLGPSLEQKFEECGRGFSHKTVANIAVQLLYRLECVHDLGVLHRALQPGCVRLGLGADSETLFLTDFTQAKVYKNGNQHIPYKEHGCRRSGSPGFSSVAEHLGAERSRRDDLESLAFMLVYFLRGSLPWETHQDAPSTEEVHADLGEAKRSMDVQQVAAGLRPLEELFLYCRSLWFEASPNYHTLRRKFRKSIAIMESSEGKGMFDWSSVQRDDRFESEATAADDVSTVMTGISSMVPSTWTGWVSAGD</sequence>
<dbReference type="AlphaFoldDB" id="A0A7S2AE41"/>
<protein>
    <recommendedName>
        <fullName evidence="1">Casein kinase I</fullName>
    </recommendedName>
</protein>
<evidence type="ECO:0000256" key="1">
    <source>
        <dbReference type="ARBA" id="ARBA00023860"/>
    </source>
</evidence>
<proteinExistence type="predicted"/>
<dbReference type="PANTHER" id="PTHR11909">
    <property type="entry name" value="CASEIN KINASE-RELATED"/>
    <property type="match status" value="1"/>
</dbReference>
<dbReference type="PROSITE" id="PS50011">
    <property type="entry name" value="PROTEIN_KINASE_DOM"/>
    <property type="match status" value="1"/>
</dbReference>
<reference evidence="3" key="1">
    <citation type="submission" date="2021-01" db="EMBL/GenBank/DDBJ databases">
        <authorList>
            <person name="Corre E."/>
            <person name="Pelletier E."/>
            <person name="Niang G."/>
            <person name="Scheremetjew M."/>
            <person name="Finn R."/>
            <person name="Kale V."/>
            <person name="Holt S."/>
            <person name="Cochrane G."/>
            <person name="Meng A."/>
            <person name="Brown T."/>
            <person name="Cohen L."/>
        </authorList>
    </citation>
    <scope>NUCLEOTIDE SEQUENCE</scope>
    <source>
        <strain evidence="3">CCMP2222</strain>
    </source>
</reference>
<dbReference type="GO" id="GO:0005524">
    <property type="term" value="F:ATP binding"/>
    <property type="evidence" value="ECO:0007669"/>
    <property type="project" value="InterPro"/>
</dbReference>
<dbReference type="Pfam" id="PF00069">
    <property type="entry name" value="Pkinase"/>
    <property type="match status" value="1"/>
</dbReference>
<feature type="domain" description="Protein kinase" evidence="2">
    <location>
        <begin position="59"/>
        <end position="385"/>
    </location>
</feature>
<organism evidence="3">
    <name type="scientific">Alexandrium andersonii</name>
    <dbReference type="NCBI Taxonomy" id="327968"/>
    <lineage>
        <taxon>Eukaryota</taxon>
        <taxon>Sar</taxon>
        <taxon>Alveolata</taxon>
        <taxon>Dinophyceae</taxon>
        <taxon>Gonyaulacales</taxon>
        <taxon>Pyrocystaceae</taxon>
        <taxon>Alexandrium</taxon>
    </lineage>
</organism>